<evidence type="ECO:0000313" key="3">
    <source>
        <dbReference type="Proteomes" id="UP000682713"/>
    </source>
</evidence>
<dbReference type="GO" id="GO:0005829">
    <property type="term" value="C:cytosol"/>
    <property type="evidence" value="ECO:0007669"/>
    <property type="project" value="TreeGrafter"/>
</dbReference>
<dbReference type="SUPFAM" id="SSF51004">
    <property type="entry name" value="C-terminal (heme d1) domain of cytochrome cd1-nitrite reductase"/>
    <property type="match status" value="1"/>
</dbReference>
<comment type="caution">
    <text evidence="2">The sequence shown here is derived from an EMBL/GenBank/DDBJ whole genome shotgun (WGS) entry which is preliminary data.</text>
</comment>
<dbReference type="Proteomes" id="UP000682713">
    <property type="component" value="Unassembled WGS sequence"/>
</dbReference>
<evidence type="ECO:0000313" key="2">
    <source>
        <dbReference type="EMBL" id="MBS4200867.1"/>
    </source>
</evidence>
<dbReference type="AlphaFoldDB" id="A0A942YLN9"/>
<sequence length="345" mass="37961">MGQKYIGFAGTYTRQTSEGIYRFILDTEKAELTNVEVAAKVGSPTYLAISEENRFLYSVAQQEKSGGVAAFSVNSETGELSFLNVEVQEGAPPCHLDVYQDELVTGNYHEGTVELYKINKAGVNSVSYSNKHEGTGPHVRQEKPHVHYTAFTPDKKFVVVADLGTDEVVTYKVENDTLERVNTLVVRAGSGPRHLAFHPNGKVAYLLTELSSEVVVLNYNAEDGSFTEKQYIRAIPSDFTETNDASAIHISSDGRFVYTGNRGHNSIAVFSVDADSGELTFVEHTPSGGEFPRDFVLDPSESFLIASNQHTGNLVLFKRDKETGKLTKLESEVSVPEVVCVKFLK</sequence>
<name>A0A942YLN9_9BACI</name>
<dbReference type="InterPro" id="IPR019405">
    <property type="entry name" value="Lactonase_7-beta_prop"/>
</dbReference>
<reference evidence="2 3" key="1">
    <citation type="submission" date="2021-05" db="EMBL/GenBank/DDBJ databases">
        <title>Novel Bacillus species.</title>
        <authorList>
            <person name="Liu G."/>
        </authorList>
    </citation>
    <scope>NUCLEOTIDE SEQUENCE [LARGE SCALE GENOMIC DNA]</scope>
    <source>
        <strain evidence="2 3">FJAT-49732</strain>
    </source>
</reference>
<dbReference type="Pfam" id="PF10282">
    <property type="entry name" value="Lactonase"/>
    <property type="match status" value="1"/>
</dbReference>
<dbReference type="Gene3D" id="2.130.10.10">
    <property type="entry name" value="YVTN repeat-like/Quinoprotein amine dehydrogenase"/>
    <property type="match status" value="1"/>
</dbReference>
<dbReference type="PANTHER" id="PTHR30344">
    <property type="entry name" value="6-PHOSPHOGLUCONOLACTONASE-RELATED"/>
    <property type="match status" value="1"/>
</dbReference>
<dbReference type="InterPro" id="IPR015943">
    <property type="entry name" value="WD40/YVTN_repeat-like_dom_sf"/>
</dbReference>
<organism evidence="2 3">
    <name type="scientific">Lederbergia citrisecunda</name>
    <dbReference type="NCBI Taxonomy" id="2833583"/>
    <lineage>
        <taxon>Bacteria</taxon>
        <taxon>Bacillati</taxon>
        <taxon>Bacillota</taxon>
        <taxon>Bacilli</taxon>
        <taxon>Bacillales</taxon>
        <taxon>Bacillaceae</taxon>
        <taxon>Lederbergia</taxon>
    </lineage>
</organism>
<dbReference type="EMBL" id="JAGYPJ010000001">
    <property type="protein sequence ID" value="MBS4200867.1"/>
    <property type="molecule type" value="Genomic_DNA"/>
</dbReference>
<gene>
    <name evidence="2" type="ORF">KHA93_14620</name>
</gene>
<dbReference type="FunFam" id="2.130.10.10:FF:000306">
    <property type="entry name" value="3-carboxymuconate cyclase"/>
    <property type="match status" value="1"/>
</dbReference>
<comment type="similarity">
    <text evidence="1">Belongs to the cycloisomerase 2 family.</text>
</comment>
<dbReference type="PANTHER" id="PTHR30344:SF1">
    <property type="entry name" value="6-PHOSPHOGLUCONOLACTONASE"/>
    <property type="match status" value="1"/>
</dbReference>
<evidence type="ECO:0000256" key="1">
    <source>
        <dbReference type="ARBA" id="ARBA00005564"/>
    </source>
</evidence>
<dbReference type="GO" id="GO:0017057">
    <property type="term" value="F:6-phosphogluconolactonase activity"/>
    <property type="evidence" value="ECO:0007669"/>
    <property type="project" value="TreeGrafter"/>
</dbReference>
<dbReference type="InterPro" id="IPR011048">
    <property type="entry name" value="Haem_d1_sf"/>
</dbReference>
<dbReference type="InterPro" id="IPR050282">
    <property type="entry name" value="Cycloisomerase_2"/>
</dbReference>
<protein>
    <submittedName>
        <fullName evidence="2">Lactonase family protein</fullName>
    </submittedName>
</protein>
<keyword evidence="3" id="KW-1185">Reference proteome</keyword>
<dbReference type="RefSeq" id="WP_213111400.1">
    <property type="nucleotide sequence ID" value="NZ_JAGYPJ010000001.1"/>
</dbReference>
<accession>A0A942YLN9</accession>
<proteinExistence type="inferred from homology"/>